<accession>A0A3N5AWI5</accession>
<evidence type="ECO:0000313" key="10">
    <source>
        <dbReference type="EMBL" id="RPF49379.1"/>
    </source>
</evidence>
<evidence type="ECO:0000256" key="8">
    <source>
        <dbReference type="PIRSR" id="PIRSR004762-2"/>
    </source>
</evidence>
<dbReference type="Proteomes" id="UP000282654">
    <property type="component" value="Unassembled WGS sequence"/>
</dbReference>
<dbReference type="InterPro" id="IPR006638">
    <property type="entry name" value="Elp3/MiaA/NifB-like_rSAM"/>
</dbReference>
<comment type="similarity">
    <text evidence="6">Belongs to the radical SAM superfamily. MqnE family.</text>
</comment>
<dbReference type="CDD" id="cd01335">
    <property type="entry name" value="Radical_SAM"/>
    <property type="match status" value="1"/>
</dbReference>
<comment type="pathway">
    <text evidence="6">Quinol/quinone metabolism; menaquinone biosynthesis.</text>
</comment>
<evidence type="ECO:0000256" key="6">
    <source>
        <dbReference type="HAMAP-Rule" id="MF_00993"/>
    </source>
</evidence>
<proteinExistence type="inferred from homology"/>
<keyword evidence="6" id="KW-0474">Menaquinone biosynthesis</keyword>
<feature type="binding site" evidence="6 7">
    <location>
        <position position="78"/>
    </location>
    <ligand>
        <name>[4Fe-4S] cluster</name>
        <dbReference type="ChEBI" id="CHEBI:49883"/>
        <note>4Fe-4S-S-AdoMet</note>
    </ligand>
</feature>
<keyword evidence="5 6" id="KW-0411">Iron-sulfur</keyword>
<reference evidence="10 11" key="1">
    <citation type="submission" date="2018-11" db="EMBL/GenBank/DDBJ databases">
        <title>Genomic Encyclopedia of Type Strains, Phase IV (KMG-IV): sequencing the most valuable type-strain genomes for metagenomic binning, comparative biology and taxonomic classification.</title>
        <authorList>
            <person name="Goeker M."/>
        </authorList>
    </citation>
    <scope>NUCLEOTIDE SEQUENCE [LARGE SCALE GENOMIC DNA]</scope>
    <source>
        <strain evidence="10 11">DSM 102936</strain>
    </source>
</reference>
<dbReference type="Gene3D" id="3.20.20.70">
    <property type="entry name" value="Aldolase class I"/>
    <property type="match status" value="1"/>
</dbReference>
<keyword evidence="2 6" id="KW-0949">S-adenosyl-L-methionine</keyword>
<dbReference type="PANTHER" id="PTHR43076">
    <property type="entry name" value="FO SYNTHASE (COFH)"/>
    <property type="match status" value="1"/>
</dbReference>
<dbReference type="HAMAP" id="MF_00993">
    <property type="entry name" value="MqnE"/>
    <property type="match status" value="1"/>
</dbReference>
<dbReference type="InterPro" id="IPR045567">
    <property type="entry name" value="CofH/MnqC-like_C"/>
</dbReference>
<dbReference type="EC" id="2.5.1.120" evidence="6"/>
<dbReference type="SUPFAM" id="SSF102114">
    <property type="entry name" value="Radical SAM enzymes"/>
    <property type="match status" value="1"/>
</dbReference>
<feature type="domain" description="Radical SAM core" evidence="9">
    <location>
        <begin position="57"/>
        <end position="292"/>
    </location>
</feature>
<dbReference type="GO" id="GO:0009234">
    <property type="term" value="P:menaquinone biosynthetic process"/>
    <property type="evidence" value="ECO:0007669"/>
    <property type="project" value="UniProtKB-UniRule"/>
</dbReference>
<dbReference type="SFLD" id="SFLDG01064">
    <property type="entry name" value="F420__menaquinone_cofactor_bio"/>
    <property type="match status" value="1"/>
</dbReference>
<evidence type="ECO:0000256" key="1">
    <source>
        <dbReference type="ARBA" id="ARBA00022485"/>
    </source>
</evidence>
<feature type="binding site" evidence="8">
    <location>
        <position position="183"/>
    </location>
    <ligand>
        <name>S-adenosyl-L-methionine</name>
        <dbReference type="ChEBI" id="CHEBI:59789"/>
    </ligand>
</feature>
<dbReference type="PIRSF" id="PIRSF004762">
    <property type="entry name" value="CHP00423"/>
    <property type="match status" value="1"/>
</dbReference>
<gene>
    <name evidence="6" type="primary">mqnE</name>
    <name evidence="10" type="ORF">EDD75_0187</name>
</gene>
<protein>
    <recommendedName>
        <fullName evidence="6">Aminodeoxyfutalosine synthase</fullName>
        <shortName evidence="6">AFL synthase</shortName>
        <shortName evidence="6">Aminofutalosine synthase</shortName>
        <ecNumber evidence="6">2.5.1.120</ecNumber>
    </recommendedName>
    <alternativeName>
        <fullName evidence="6">Menaquinone biosynthetic enzyme MqnE</fullName>
    </alternativeName>
</protein>
<keyword evidence="6" id="KW-0808">Transferase</keyword>
<keyword evidence="1 6" id="KW-0004">4Fe-4S</keyword>
<comment type="catalytic activity">
    <reaction evidence="6">
        <text>3-[(1-carboxyvinyl)-oxy]benzoate + S-adenosyl-L-methionine + H2O = 6-amino-6-deoxyfutalosine + hydrogencarbonate + L-methionine + H(+)</text>
        <dbReference type="Rhea" id="RHEA:33075"/>
        <dbReference type="ChEBI" id="CHEBI:15377"/>
        <dbReference type="ChEBI" id="CHEBI:15378"/>
        <dbReference type="ChEBI" id="CHEBI:17544"/>
        <dbReference type="ChEBI" id="CHEBI:57844"/>
        <dbReference type="ChEBI" id="CHEBI:59789"/>
        <dbReference type="ChEBI" id="CHEBI:64286"/>
        <dbReference type="ChEBI" id="CHEBI:76981"/>
        <dbReference type="EC" id="2.5.1.120"/>
    </reaction>
</comment>
<dbReference type="SMART" id="SM00729">
    <property type="entry name" value="Elp3"/>
    <property type="match status" value="1"/>
</dbReference>
<keyword evidence="11" id="KW-1185">Reference proteome</keyword>
<dbReference type="Pfam" id="PF04055">
    <property type="entry name" value="Radical_SAM"/>
    <property type="match status" value="1"/>
</dbReference>
<dbReference type="SFLD" id="SFLDG01389">
    <property type="entry name" value="menaquinone_synthsis_involved"/>
    <property type="match status" value="1"/>
</dbReference>
<dbReference type="GO" id="GO:0044689">
    <property type="term" value="F:7,8-didemethyl-8-hydroxy-5-deazariboflavin synthase activity"/>
    <property type="evidence" value="ECO:0007669"/>
    <property type="project" value="TreeGrafter"/>
</dbReference>
<evidence type="ECO:0000256" key="3">
    <source>
        <dbReference type="ARBA" id="ARBA00022723"/>
    </source>
</evidence>
<dbReference type="GO" id="GO:0051539">
    <property type="term" value="F:4 iron, 4 sulfur cluster binding"/>
    <property type="evidence" value="ECO:0007669"/>
    <property type="project" value="UniProtKB-KW"/>
</dbReference>
<sequence length="368" mass="40673">MAEIWQLDGALQEIAGKVAAGERLDREDALTLYRSNDLLALGYLSAVVKKRRHGERVYFAVNHHLNYSNVCVNGCRFCAFSRAPGEAGAYTLSLDAVEAKLFRMKELGVRELHIVGGLNPELDLGYFEKLLRRAREILPGVTLKALTAVEVDFLARRHGLSITEVLSRLKEAGLDCLPGGGAEVFAPRVRELICPRKISGDKWLAIHAAAHRLGIPTNATLLYGHLETVAERVDHLLALRRLQDETGGFLSFVPLAFHPRNTALAGQVKECPTGFDDLKTIAIARLLLDNFPHVKAYWVMLGPKIAQIALHFGADDLEGTVVEEKITHSAGAESPEWLARQELVELIRTAGYVPVERDALYNTVREGF</sequence>
<comment type="function">
    <text evidence="6">Radical SAM enzyme that catalyzes the addition of the adenosyl radical to the double bond of 3-[(1-carboxyvinyl)oxy]benzoate, leading to aminodeoxyfutalosine (AFL), a key intermediate in the formation of menaquinone (MK, vitamin K2) from chorismate.</text>
</comment>
<dbReference type="InterPro" id="IPR022432">
    <property type="entry name" value="MqnE"/>
</dbReference>
<dbReference type="PROSITE" id="PS51918">
    <property type="entry name" value="RADICAL_SAM"/>
    <property type="match status" value="1"/>
</dbReference>
<keyword evidence="3 6" id="KW-0479">Metal-binding</keyword>
<dbReference type="InterPro" id="IPR007197">
    <property type="entry name" value="rSAM"/>
</dbReference>
<comment type="caution">
    <text evidence="10">The sequence shown here is derived from an EMBL/GenBank/DDBJ whole genome shotgun (WGS) entry which is preliminary data.</text>
</comment>
<keyword evidence="4 6" id="KW-0408">Iron</keyword>
<evidence type="ECO:0000256" key="5">
    <source>
        <dbReference type="ARBA" id="ARBA00023014"/>
    </source>
</evidence>
<dbReference type="UniPathway" id="UPA00079"/>
<dbReference type="SFLD" id="SFLDF00342">
    <property type="entry name" value="cyclic_dehypoxanthine_futalosi"/>
    <property type="match status" value="1"/>
</dbReference>
<dbReference type="InterPro" id="IPR013785">
    <property type="entry name" value="Aldolase_TIM"/>
</dbReference>
<dbReference type="SFLD" id="SFLDS00029">
    <property type="entry name" value="Radical_SAM"/>
    <property type="match status" value="1"/>
</dbReference>
<dbReference type="GO" id="GO:0102573">
    <property type="term" value="F:aminodeoxyfutalosine synthase activity"/>
    <property type="evidence" value="ECO:0007669"/>
    <property type="project" value="UniProtKB-EC"/>
</dbReference>
<evidence type="ECO:0000313" key="11">
    <source>
        <dbReference type="Proteomes" id="UP000282654"/>
    </source>
</evidence>
<feature type="binding site" evidence="8">
    <location>
        <position position="77"/>
    </location>
    <ligand>
        <name>S-adenosyl-L-methionine</name>
        <dbReference type="ChEBI" id="CHEBI:59789"/>
    </ligand>
</feature>
<name>A0A3N5AWI5_9THEO</name>
<dbReference type="InterPro" id="IPR034405">
    <property type="entry name" value="F420"/>
</dbReference>
<dbReference type="SFLD" id="SFLDF00343">
    <property type="entry name" value="aminofutalosine_synthase_(mqnE"/>
    <property type="match status" value="1"/>
</dbReference>
<feature type="binding site" evidence="6 7">
    <location>
        <position position="71"/>
    </location>
    <ligand>
        <name>[4Fe-4S] cluster</name>
        <dbReference type="ChEBI" id="CHEBI:49883"/>
        <note>4Fe-4S-S-AdoMet</note>
    </ligand>
</feature>
<evidence type="ECO:0000256" key="7">
    <source>
        <dbReference type="PIRSR" id="PIRSR004762-1"/>
    </source>
</evidence>
<dbReference type="PANTHER" id="PTHR43076:SF7">
    <property type="entry name" value="AMINODEOXYFUTALOSINE SYNTHASE"/>
    <property type="match status" value="1"/>
</dbReference>
<dbReference type="Pfam" id="PF19288">
    <property type="entry name" value="CofH_C"/>
    <property type="match status" value="1"/>
</dbReference>
<dbReference type="InterPro" id="IPR058240">
    <property type="entry name" value="rSAM_sf"/>
</dbReference>
<evidence type="ECO:0000256" key="2">
    <source>
        <dbReference type="ARBA" id="ARBA00022691"/>
    </source>
</evidence>
<dbReference type="EMBL" id="RKRE01000001">
    <property type="protein sequence ID" value="RPF49379.1"/>
    <property type="molecule type" value="Genomic_DNA"/>
</dbReference>
<feature type="binding site" evidence="6 7">
    <location>
        <position position="75"/>
    </location>
    <ligand>
        <name>[4Fe-4S] cluster</name>
        <dbReference type="ChEBI" id="CHEBI:49883"/>
        <note>4Fe-4S-S-AdoMet</note>
    </ligand>
</feature>
<evidence type="ECO:0000256" key="4">
    <source>
        <dbReference type="ARBA" id="ARBA00023004"/>
    </source>
</evidence>
<organism evidence="10 11">
    <name type="scientific">Thermodesulfitimonas autotrophica</name>
    <dbReference type="NCBI Taxonomy" id="1894989"/>
    <lineage>
        <taxon>Bacteria</taxon>
        <taxon>Bacillati</taxon>
        <taxon>Bacillota</taxon>
        <taxon>Clostridia</taxon>
        <taxon>Thermoanaerobacterales</taxon>
        <taxon>Thermoanaerobacteraceae</taxon>
        <taxon>Thermodesulfitimonas</taxon>
    </lineage>
</organism>
<evidence type="ECO:0000259" key="9">
    <source>
        <dbReference type="PROSITE" id="PS51918"/>
    </source>
</evidence>
<dbReference type="RefSeq" id="WP_245963016.1">
    <property type="nucleotide sequence ID" value="NZ_RKRE01000001.1"/>
</dbReference>
<dbReference type="NCBIfam" id="TIGR00423">
    <property type="entry name" value="CofH family radical SAM protein"/>
    <property type="match status" value="1"/>
</dbReference>
<dbReference type="GO" id="GO:0005506">
    <property type="term" value="F:iron ion binding"/>
    <property type="evidence" value="ECO:0007669"/>
    <property type="project" value="UniProtKB-UniRule"/>
</dbReference>
<dbReference type="NCBIfam" id="TIGR03700">
    <property type="entry name" value="mena_SCO4494"/>
    <property type="match status" value="1"/>
</dbReference>
<dbReference type="InterPro" id="IPR020050">
    <property type="entry name" value="FO_synthase_su2"/>
</dbReference>
<comment type="cofactor">
    <cofactor evidence="6 7">
        <name>[4Fe-4S] cluster</name>
        <dbReference type="ChEBI" id="CHEBI:49883"/>
    </cofactor>
    <text evidence="6 7">Binds 1 [4Fe-4S] cluster. The cluster is coordinated with 3 cysteines and an exchangeable S-adenosyl-L-methionine.</text>
</comment>
<dbReference type="AlphaFoldDB" id="A0A3N5AWI5"/>